<dbReference type="EMBL" id="JASBNA010000039">
    <property type="protein sequence ID" value="KAK7681875.1"/>
    <property type="molecule type" value="Genomic_DNA"/>
</dbReference>
<dbReference type="Gene3D" id="1.10.630.10">
    <property type="entry name" value="Cytochrome P450"/>
    <property type="match status" value="1"/>
</dbReference>
<keyword evidence="1" id="KW-1133">Transmembrane helix</keyword>
<reference evidence="2 3" key="1">
    <citation type="submission" date="2022-09" db="EMBL/GenBank/DDBJ databases">
        <authorList>
            <person name="Palmer J.M."/>
        </authorList>
    </citation>
    <scope>NUCLEOTIDE SEQUENCE [LARGE SCALE GENOMIC DNA]</scope>
    <source>
        <strain evidence="2 3">DSM 7382</strain>
    </source>
</reference>
<feature type="transmembrane region" description="Helical" evidence="1">
    <location>
        <begin position="6"/>
        <end position="25"/>
    </location>
</feature>
<evidence type="ECO:0000313" key="2">
    <source>
        <dbReference type="EMBL" id="KAK7681875.1"/>
    </source>
</evidence>
<dbReference type="Proteomes" id="UP001385951">
    <property type="component" value="Unassembled WGS sequence"/>
</dbReference>
<evidence type="ECO:0000256" key="1">
    <source>
        <dbReference type="SAM" id="Phobius"/>
    </source>
</evidence>
<keyword evidence="3" id="KW-1185">Reference proteome</keyword>
<organism evidence="2 3">
    <name type="scientific">Cerrena zonata</name>
    <dbReference type="NCBI Taxonomy" id="2478898"/>
    <lineage>
        <taxon>Eukaryota</taxon>
        <taxon>Fungi</taxon>
        <taxon>Dikarya</taxon>
        <taxon>Basidiomycota</taxon>
        <taxon>Agaricomycotina</taxon>
        <taxon>Agaricomycetes</taxon>
        <taxon>Polyporales</taxon>
        <taxon>Cerrenaceae</taxon>
        <taxon>Cerrena</taxon>
    </lineage>
</organism>
<dbReference type="SUPFAM" id="SSF48264">
    <property type="entry name" value="Cytochrome P450"/>
    <property type="match status" value="1"/>
</dbReference>
<dbReference type="GO" id="GO:0004497">
    <property type="term" value="F:monooxygenase activity"/>
    <property type="evidence" value="ECO:0007669"/>
    <property type="project" value="InterPro"/>
</dbReference>
<dbReference type="AlphaFoldDB" id="A0AAW0FSM4"/>
<comment type="caution">
    <text evidence="2">The sequence shown here is derived from an EMBL/GenBank/DDBJ whole genome shotgun (WGS) entry which is preliminary data.</text>
</comment>
<name>A0AAW0FSM4_9APHY</name>
<dbReference type="GO" id="GO:0016705">
    <property type="term" value="F:oxidoreductase activity, acting on paired donors, with incorporation or reduction of molecular oxygen"/>
    <property type="evidence" value="ECO:0007669"/>
    <property type="project" value="InterPro"/>
</dbReference>
<dbReference type="GO" id="GO:0020037">
    <property type="term" value="F:heme binding"/>
    <property type="evidence" value="ECO:0007669"/>
    <property type="project" value="InterPro"/>
</dbReference>
<keyword evidence="1" id="KW-0812">Transmembrane</keyword>
<proteinExistence type="predicted"/>
<dbReference type="InterPro" id="IPR036396">
    <property type="entry name" value="Cyt_P450_sf"/>
</dbReference>
<dbReference type="GO" id="GO:0005506">
    <property type="term" value="F:iron ion binding"/>
    <property type="evidence" value="ECO:0007669"/>
    <property type="project" value="InterPro"/>
</dbReference>
<accession>A0AAW0FSM4</accession>
<evidence type="ECO:0000313" key="3">
    <source>
        <dbReference type="Proteomes" id="UP001385951"/>
    </source>
</evidence>
<gene>
    <name evidence="2" type="ORF">QCA50_015224</name>
</gene>
<evidence type="ECO:0008006" key="4">
    <source>
        <dbReference type="Google" id="ProtNLM"/>
    </source>
</evidence>
<sequence>MLSTDGSSLAAMFSFTLALLALWAISRVFRRIFSHSTLDNIPGPPSQSFIKGNIARLFDRYGWDFMDELGERYGSVVKLTGPIGRKILFVFDPKALQHVVLKDQDTYEQSGFTAESFHAVIGSTLLSTTGSLSIHL</sequence>
<protein>
    <recommendedName>
        <fullName evidence="4">Cytochrome P450</fullName>
    </recommendedName>
</protein>
<keyword evidence="1" id="KW-0472">Membrane</keyword>